<dbReference type="EMBL" id="WIUZ02000003">
    <property type="protein sequence ID" value="KAF9789812.1"/>
    <property type="molecule type" value="Genomic_DNA"/>
</dbReference>
<name>A0A9P6HLF9_9AGAM</name>
<dbReference type="Proteomes" id="UP000736335">
    <property type="component" value="Unassembled WGS sequence"/>
</dbReference>
<dbReference type="OrthoDB" id="2532734at2759"/>
<gene>
    <name evidence="2" type="ORF">BJ322DRAFT_558528</name>
</gene>
<keyword evidence="3" id="KW-1185">Reference proteome</keyword>
<accession>A0A9P6HLF9</accession>
<feature type="region of interest" description="Disordered" evidence="1">
    <location>
        <begin position="1"/>
        <end position="78"/>
    </location>
</feature>
<protein>
    <submittedName>
        <fullName evidence="2">Uncharacterized protein</fullName>
    </submittedName>
</protein>
<evidence type="ECO:0000256" key="1">
    <source>
        <dbReference type="SAM" id="MobiDB-lite"/>
    </source>
</evidence>
<organism evidence="2 3">
    <name type="scientific">Thelephora terrestris</name>
    <dbReference type="NCBI Taxonomy" id="56493"/>
    <lineage>
        <taxon>Eukaryota</taxon>
        <taxon>Fungi</taxon>
        <taxon>Dikarya</taxon>
        <taxon>Basidiomycota</taxon>
        <taxon>Agaricomycotina</taxon>
        <taxon>Agaricomycetes</taxon>
        <taxon>Thelephorales</taxon>
        <taxon>Thelephoraceae</taxon>
        <taxon>Thelephora</taxon>
    </lineage>
</organism>
<sequence length="78" mass="8261">MSDKTDSKSSGQESQFHILPAPDKPKEPAQTGAGLNFKPELAALNTPGPVIPDRQALINAGPPASNEELAVRTQELNQ</sequence>
<evidence type="ECO:0000313" key="2">
    <source>
        <dbReference type="EMBL" id="KAF9789812.1"/>
    </source>
</evidence>
<reference evidence="2" key="1">
    <citation type="journal article" date="2020" name="Nat. Commun.">
        <title>Large-scale genome sequencing of mycorrhizal fungi provides insights into the early evolution of symbiotic traits.</title>
        <authorList>
            <person name="Miyauchi S."/>
            <person name="Kiss E."/>
            <person name="Kuo A."/>
            <person name="Drula E."/>
            <person name="Kohler A."/>
            <person name="Sanchez-Garcia M."/>
            <person name="Morin E."/>
            <person name="Andreopoulos B."/>
            <person name="Barry K.W."/>
            <person name="Bonito G."/>
            <person name="Buee M."/>
            <person name="Carver A."/>
            <person name="Chen C."/>
            <person name="Cichocki N."/>
            <person name="Clum A."/>
            <person name="Culley D."/>
            <person name="Crous P.W."/>
            <person name="Fauchery L."/>
            <person name="Girlanda M."/>
            <person name="Hayes R.D."/>
            <person name="Keri Z."/>
            <person name="LaButti K."/>
            <person name="Lipzen A."/>
            <person name="Lombard V."/>
            <person name="Magnuson J."/>
            <person name="Maillard F."/>
            <person name="Murat C."/>
            <person name="Nolan M."/>
            <person name="Ohm R.A."/>
            <person name="Pangilinan J."/>
            <person name="Pereira M.F."/>
            <person name="Perotto S."/>
            <person name="Peter M."/>
            <person name="Pfister S."/>
            <person name="Riley R."/>
            <person name="Sitrit Y."/>
            <person name="Stielow J.B."/>
            <person name="Szollosi G."/>
            <person name="Zifcakova L."/>
            <person name="Stursova M."/>
            <person name="Spatafora J.W."/>
            <person name="Tedersoo L."/>
            <person name="Vaario L.M."/>
            <person name="Yamada A."/>
            <person name="Yan M."/>
            <person name="Wang P."/>
            <person name="Xu J."/>
            <person name="Bruns T."/>
            <person name="Baldrian P."/>
            <person name="Vilgalys R."/>
            <person name="Dunand C."/>
            <person name="Henrissat B."/>
            <person name="Grigoriev I.V."/>
            <person name="Hibbett D."/>
            <person name="Nagy L.G."/>
            <person name="Martin F.M."/>
        </authorList>
    </citation>
    <scope>NUCLEOTIDE SEQUENCE</scope>
    <source>
        <strain evidence="2">UH-Tt-Lm1</strain>
    </source>
</reference>
<comment type="caution">
    <text evidence="2">The sequence shown here is derived from an EMBL/GenBank/DDBJ whole genome shotgun (WGS) entry which is preliminary data.</text>
</comment>
<reference evidence="2" key="2">
    <citation type="submission" date="2020-11" db="EMBL/GenBank/DDBJ databases">
        <authorList>
            <consortium name="DOE Joint Genome Institute"/>
            <person name="Kuo A."/>
            <person name="Miyauchi S."/>
            <person name="Kiss E."/>
            <person name="Drula E."/>
            <person name="Kohler A."/>
            <person name="Sanchez-Garcia M."/>
            <person name="Andreopoulos B."/>
            <person name="Barry K.W."/>
            <person name="Bonito G."/>
            <person name="Buee M."/>
            <person name="Carver A."/>
            <person name="Chen C."/>
            <person name="Cichocki N."/>
            <person name="Clum A."/>
            <person name="Culley D."/>
            <person name="Crous P.W."/>
            <person name="Fauchery L."/>
            <person name="Girlanda M."/>
            <person name="Hayes R."/>
            <person name="Keri Z."/>
            <person name="Labutti K."/>
            <person name="Lipzen A."/>
            <person name="Lombard V."/>
            <person name="Magnuson J."/>
            <person name="Maillard F."/>
            <person name="Morin E."/>
            <person name="Murat C."/>
            <person name="Nolan M."/>
            <person name="Ohm R."/>
            <person name="Pangilinan J."/>
            <person name="Pereira M."/>
            <person name="Perotto S."/>
            <person name="Peter M."/>
            <person name="Riley R."/>
            <person name="Sitrit Y."/>
            <person name="Stielow B."/>
            <person name="Szollosi G."/>
            <person name="Zifcakova L."/>
            <person name="Stursova M."/>
            <person name="Spatafora J.W."/>
            <person name="Tedersoo L."/>
            <person name="Vaario L.-M."/>
            <person name="Yamada A."/>
            <person name="Yan M."/>
            <person name="Wang P."/>
            <person name="Xu J."/>
            <person name="Bruns T."/>
            <person name="Baldrian P."/>
            <person name="Vilgalys R."/>
            <person name="Henrissat B."/>
            <person name="Grigoriev I.V."/>
            <person name="Hibbett D."/>
            <person name="Nagy L.G."/>
            <person name="Martin F.M."/>
        </authorList>
    </citation>
    <scope>NUCLEOTIDE SEQUENCE</scope>
    <source>
        <strain evidence="2">UH-Tt-Lm1</strain>
    </source>
</reference>
<evidence type="ECO:0000313" key="3">
    <source>
        <dbReference type="Proteomes" id="UP000736335"/>
    </source>
</evidence>
<proteinExistence type="predicted"/>
<dbReference type="AlphaFoldDB" id="A0A9P6HLF9"/>